<proteinExistence type="predicted"/>
<sequence length="83" mass="9804">MKFYNQIKEIINASKRYDKKTGWLSRLIYISPEQRLERLNIIFGSEQFSKAKPLTLSQQKKFNDNYLKSRKDPSDESTKTGTI</sequence>
<protein>
    <submittedName>
        <fullName evidence="1">Uncharacterized protein</fullName>
    </submittedName>
</protein>
<dbReference type="GeneID" id="99743707"/>
<organism evidence="1 2">
    <name type="scientific">Photobacterium leiognathi subsp. mandapamensis</name>
    <name type="common">Photobacterium mandapamensis</name>
    <dbReference type="NCBI Taxonomy" id="48408"/>
    <lineage>
        <taxon>Bacteria</taxon>
        <taxon>Pseudomonadati</taxon>
        <taxon>Pseudomonadota</taxon>
        <taxon>Gammaproteobacteria</taxon>
        <taxon>Vibrionales</taxon>
        <taxon>Vibrionaceae</taxon>
        <taxon>Photobacterium</taxon>
    </lineage>
</organism>
<accession>A0A2T3KU54</accession>
<reference evidence="1 2" key="1">
    <citation type="submission" date="2018-03" db="EMBL/GenBank/DDBJ databases">
        <title>Whole genome sequencing of Histamine producing bacteria.</title>
        <authorList>
            <person name="Butler K."/>
        </authorList>
    </citation>
    <scope>NUCLEOTIDE SEQUENCE [LARGE SCALE GENOMIC DNA]</scope>
    <source>
        <strain evidence="1 2">Res.4.1</strain>
    </source>
</reference>
<gene>
    <name evidence="1" type="ORF">C0W93_12550</name>
</gene>
<dbReference type="AlphaFoldDB" id="A0A2T3KU54"/>
<comment type="caution">
    <text evidence="1">The sequence shown here is derived from an EMBL/GenBank/DDBJ whole genome shotgun (WGS) entry which is preliminary data.</text>
</comment>
<dbReference type="EMBL" id="PYNS01000013">
    <property type="protein sequence ID" value="PSV10282.1"/>
    <property type="molecule type" value="Genomic_DNA"/>
</dbReference>
<evidence type="ECO:0000313" key="1">
    <source>
        <dbReference type="EMBL" id="PSV10282.1"/>
    </source>
</evidence>
<name>A0A2T3KU54_PHOLD</name>
<evidence type="ECO:0000313" key="2">
    <source>
        <dbReference type="Proteomes" id="UP000240530"/>
    </source>
</evidence>
<dbReference type="Proteomes" id="UP000240530">
    <property type="component" value="Unassembled WGS sequence"/>
</dbReference>
<dbReference type="RefSeq" id="WP_023934933.1">
    <property type="nucleotide sequence ID" value="NZ_CP131574.1"/>
</dbReference>